<feature type="region of interest" description="Disordered" evidence="1">
    <location>
        <begin position="276"/>
        <end position="309"/>
    </location>
</feature>
<evidence type="ECO:0000256" key="1">
    <source>
        <dbReference type="SAM" id="MobiDB-lite"/>
    </source>
</evidence>
<feature type="region of interest" description="Disordered" evidence="1">
    <location>
        <begin position="194"/>
        <end position="246"/>
    </location>
</feature>
<dbReference type="EMBL" id="JAAKFY010000012">
    <property type="protein sequence ID" value="KAF3848906.1"/>
    <property type="molecule type" value="Genomic_DNA"/>
</dbReference>
<reference evidence="2 3" key="1">
    <citation type="submission" date="2020-03" db="EMBL/GenBank/DDBJ databases">
        <title>Dissostichus mawsoni Genome sequencing and assembly.</title>
        <authorList>
            <person name="Park H."/>
        </authorList>
    </citation>
    <scope>NUCLEOTIDE SEQUENCE [LARGE SCALE GENOMIC DNA]</scope>
    <source>
        <strain evidence="2">DM0001</strain>
        <tissue evidence="2">Muscle</tissue>
    </source>
</reference>
<feature type="compositionally biased region" description="Basic and acidic residues" evidence="1">
    <location>
        <begin position="84"/>
        <end position="127"/>
    </location>
</feature>
<comment type="caution">
    <text evidence="2">The sequence shown here is derived from an EMBL/GenBank/DDBJ whole genome shotgun (WGS) entry which is preliminary data.</text>
</comment>
<evidence type="ECO:0000313" key="2">
    <source>
        <dbReference type="EMBL" id="KAF3848906.1"/>
    </source>
</evidence>
<accession>A0A7J5YHC4</accession>
<protein>
    <submittedName>
        <fullName evidence="2">Uncharacterized protein</fullName>
    </submittedName>
</protein>
<feature type="region of interest" description="Disordered" evidence="1">
    <location>
        <begin position="329"/>
        <end position="358"/>
    </location>
</feature>
<dbReference type="Proteomes" id="UP000518266">
    <property type="component" value="Unassembled WGS sequence"/>
</dbReference>
<dbReference type="AlphaFoldDB" id="A0A7J5YHC4"/>
<evidence type="ECO:0000313" key="3">
    <source>
        <dbReference type="Proteomes" id="UP000518266"/>
    </source>
</evidence>
<dbReference type="OrthoDB" id="1881at2759"/>
<feature type="compositionally biased region" description="Low complexity" evidence="1">
    <location>
        <begin position="209"/>
        <end position="239"/>
    </location>
</feature>
<organism evidence="2 3">
    <name type="scientific">Dissostichus mawsoni</name>
    <name type="common">Antarctic cod</name>
    <dbReference type="NCBI Taxonomy" id="36200"/>
    <lineage>
        <taxon>Eukaryota</taxon>
        <taxon>Metazoa</taxon>
        <taxon>Chordata</taxon>
        <taxon>Craniata</taxon>
        <taxon>Vertebrata</taxon>
        <taxon>Euteleostomi</taxon>
        <taxon>Actinopterygii</taxon>
        <taxon>Neopterygii</taxon>
        <taxon>Teleostei</taxon>
        <taxon>Neoteleostei</taxon>
        <taxon>Acanthomorphata</taxon>
        <taxon>Eupercaria</taxon>
        <taxon>Perciformes</taxon>
        <taxon>Notothenioidei</taxon>
        <taxon>Nototheniidae</taxon>
        <taxon>Dissostichus</taxon>
    </lineage>
</organism>
<sequence>MPTWETSTLPLKEFSEMLQLSNCTRMPCVRKALWRNLQRCRLFDGDCWPCSLAKVGFISTSEEREDGSEINRRTAPLSLRKQLRGSEDRGEGGCEEDAGKGEEERGELRPLRGRELAADNGAVRDSEESWTAADKYVGDGRGSDMRQGLLASQRAGVLHAFGSHTQPSLMPAYLAPCLSLGQHQPLYQLLSKTPRKLSQRRYQPADCLPRSGLHSPRSSSSSPFPASSSQPSSPVASEPRSCLSRDGGGLKKKSVVFADTVGLALTDVRLFVSEPSPLSSGPGTTPHLDDNQGQNDKVCLETDGSNGHQEEAYRGYTRLSQYRPLHTTLGIENSSDPQSLQRGLSTVREWRAKGSAKQ</sequence>
<feature type="region of interest" description="Disordered" evidence="1">
    <location>
        <begin position="80"/>
        <end position="129"/>
    </location>
</feature>
<gene>
    <name evidence="2" type="ORF">F7725_015403</name>
</gene>
<feature type="compositionally biased region" description="Polar residues" evidence="1">
    <location>
        <begin position="330"/>
        <end position="344"/>
    </location>
</feature>
<feature type="compositionally biased region" description="Low complexity" evidence="1">
    <location>
        <begin position="276"/>
        <end position="286"/>
    </location>
</feature>
<keyword evidence="3" id="KW-1185">Reference proteome</keyword>
<proteinExistence type="predicted"/>
<name>A0A7J5YHC4_DISMA</name>